<dbReference type="RefSeq" id="WP_132495139.1">
    <property type="nucleotide sequence ID" value="NZ_SMKW01000143.1"/>
</dbReference>
<gene>
    <name evidence="1" type="ORF">E1288_44425</name>
</gene>
<name>A0A4R4XT05_9PSEU</name>
<dbReference type="AlphaFoldDB" id="A0A4R4XT05"/>
<evidence type="ECO:0000313" key="1">
    <source>
        <dbReference type="EMBL" id="TDD34456.1"/>
    </source>
</evidence>
<accession>A0A4R4XT05</accession>
<proteinExistence type="predicted"/>
<dbReference type="GO" id="GO:0004089">
    <property type="term" value="F:carbonate dehydratase activity"/>
    <property type="evidence" value="ECO:0007669"/>
    <property type="project" value="InterPro"/>
</dbReference>
<dbReference type="GO" id="GO:0008270">
    <property type="term" value="F:zinc ion binding"/>
    <property type="evidence" value="ECO:0007669"/>
    <property type="project" value="InterPro"/>
</dbReference>
<comment type="caution">
    <text evidence="1">The sequence shown here is derived from an EMBL/GenBank/DDBJ whole genome shotgun (WGS) entry which is preliminary data.</text>
</comment>
<evidence type="ECO:0000313" key="2">
    <source>
        <dbReference type="Proteomes" id="UP000294947"/>
    </source>
</evidence>
<reference evidence="1 2" key="1">
    <citation type="submission" date="2019-03" db="EMBL/GenBank/DDBJ databases">
        <title>Draft genome sequences of novel Actinobacteria.</title>
        <authorList>
            <person name="Sahin N."/>
            <person name="Ay H."/>
            <person name="Saygin H."/>
        </authorList>
    </citation>
    <scope>NUCLEOTIDE SEQUENCE [LARGE SCALE GENOMIC DNA]</scope>
    <source>
        <strain evidence="1 2">7K502</strain>
    </source>
</reference>
<sequence>MSKKVDPQQFFDACVSEQARRSAAQLIDRSTIRREATEQRRLAVRVAEYELSTGRLREISL</sequence>
<dbReference type="Gene3D" id="3.40.1050.10">
    <property type="entry name" value="Carbonic anhydrase"/>
    <property type="match status" value="1"/>
</dbReference>
<dbReference type="EMBL" id="SMKW01000143">
    <property type="protein sequence ID" value="TDD34456.1"/>
    <property type="molecule type" value="Genomic_DNA"/>
</dbReference>
<dbReference type="Proteomes" id="UP000294947">
    <property type="component" value="Unassembled WGS sequence"/>
</dbReference>
<protein>
    <submittedName>
        <fullName evidence="1">Uncharacterized protein</fullName>
    </submittedName>
</protein>
<dbReference type="InterPro" id="IPR036874">
    <property type="entry name" value="Carbonic_anhydrase_sf"/>
</dbReference>
<keyword evidence="2" id="KW-1185">Reference proteome</keyword>
<dbReference type="SUPFAM" id="SSF53056">
    <property type="entry name" value="beta-carbonic anhydrase, cab"/>
    <property type="match status" value="1"/>
</dbReference>
<organism evidence="1 2">
    <name type="scientific">Saccharopolyspora elongata</name>
    <dbReference type="NCBI Taxonomy" id="2530387"/>
    <lineage>
        <taxon>Bacteria</taxon>
        <taxon>Bacillati</taxon>
        <taxon>Actinomycetota</taxon>
        <taxon>Actinomycetes</taxon>
        <taxon>Pseudonocardiales</taxon>
        <taxon>Pseudonocardiaceae</taxon>
        <taxon>Saccharopolyspora</taxon>
    </lineage>
</organism>